<feature type="compositionally biased region" description="Polar residues" evidence="1">
    <location>
        <begin position="86"/>
        <end position="96"/>
    </location>
</feature>
<sequence>MVNYKRVVCEVAVLLTCLAVAFAAPAADCDEKKTHYDQRQNGTENFRLSIDGMVIAIAPADALVEAASDFVDLLDIPDLEEYLKPPSSSNKPVTSESKPEIPSDSKPEPEKIPSDSKPEPEKIISDSKPDAEKPADPPLSDVSLPETKPQRKEANAGKQEKAQRLKHRLANFLIPLLRRTRHH</sequence>
<evidence type="ECO:0000256" key="2">
    <source>
        <dbReference type="SAM" id="SignalP"/>
    </source>
</evidence>
<organism evidence="3 4">
    <name type="scientific">Bicyclus anynana</name>
    <name type="common">Squinting bush brown butterfly</name>
    <dbReference type="NCBI Taxonomy" id="110368"/>
    <lineage>
        <taxon>Eukaryota</taxon>
        <taxon>Metazoa</taxon>
        <taxon>Ecdysozoa</taxon>
        <taxon>Arthropoda</taxon>
        <taxon>Hexapoda</taxon>
        <taxon>Insecta</taxon>
        <taxon>Pterygota</taxon>
        <taxon>Neoptera</taxon>
        <taxon>Endopterygota</taxon>
        <taxon>Lepidoptera</taxon>
        <taxon>Glossata</taxon>
        <taxon>Ditrysia</taxon>
        <taxon>Papilionoidea</taxon>
        <taxon>Nymphalidae</taxon>
        <taxon>Satyrinae</taxon>
        <taxon>Satyrini</taxon>
        <taxon>Mycalesina</taxon>
        <taxon>Bicyclus</taxon>
    </lineage>
</organism>
<evidence type="ECO:0000313" key="3">
    <source>
        <dbReference type="Proteomes" id="UP001652582"/>
    </source>
</evidence>
<feature type="compositionally biased region" description="Basic and acidic residues" evidence="1">
    <location>
        <begin position="148"/>
        <end position="163"/>
    </location>
</feature>
<dbReference type="RefSeq" id="XP_023935751.1">
    <property type="nucleotide sequence ID" value="XM_024079983.2"/>
</dbReference>
<dbReference type="KEGG" id="bany:112044220"/>
<dbReference type="Proteomes" id="UP001652582">
    <property type="component" value="Chromosome 5"/>
</dbReference>
<proteinExistence type="predicted"/>
<dbReference type="OrthoDB" id="8192989at2759"/>
<accession>A0A6J1MYU4</accession>
<protein>
    <submittedName>
        <fullName evidence="4">Uncharacterized protein LOC112044220</fullName>
    </submittedName>
</protein>
<evidence type="ECO:0000256" key="1">
    <source>
        <dbReference type="SAM" id="MobiDB-lite"/>
    </source>
</evidence>
<name>A0A6J1MYU4_BICAN</name>
<gene>
    <name evidence="4" type="primary">LOC112044220</name>
</gene>
<feature type="compositionally biased region" description="Basic and acidic residues" evidence="1">
    <location>
        <begin position="97"/>
        <end position="135"/>
    </location>
</feature>
<feature type="region of interest" description="Disordered" evidence="1">
    <location>
        <begin position="82"/>
        <end position="166"/>
    </location>
</feature>
<keyword evidence="2" id="KW-0732">Signal</keyword>
<reference evidence="4" key="1">
    <citation type="submission" date="2025-08" db="UniProtKB">
        <authorList>
            <consortium name="RefSeq"/>
        </authorList>
    </citation>
    <scope>IDENTIFICATION</scope>
</reference>
<keyword evidence="3" id="KW-1185">Reference proteome</keyword>
<feature type="chain" id="PRO_5026923672" evidence="2">
    <location>
        <begin position="24"/>
        <end position="183"/>
    </location>
</feature>
<evidence type="ECO:0000313" key="4">
    <source>
        <dbReference type="RefSeq" id="XP_023935751.1"/>
    </source>
</evidence>
<feature type="signal peptide" evidence="2">
    <location>
        <begin position="1"/>
        <end position="23"/>
    </location>
</feature>
<dbReference type="GeneID" id="112044220"/>
<dbReference type="AlphaFoldDB" id="A0A6J1MYU4"/>